<keyword evidence="2" id="KW-0378">Hydrolase</keyword>
<dbReference type="EMBL" id="JAAMPI010002304">
    <property type="protein sequence ID" value="KAF4615630.1"/>
    <property type="molecule type" value="Genomic_DNA"/>
</dbReference>
<feature type="compositionally biased region" description="Low complexity" evidence="3">
    <location>
        <begin position="189"/>
        <end position="212"/>
    </location>
</feature>
<protein>
    <submittedName>
        <fullName evidence="4">Uncharacterized protein</fullName>
    </submittedName>
</protein>
<evidence type="ECO:0000313" key="4">
    <source>
        <dbReference type="EMBL" id="KAF4615630.1"/>
    </source>
</evidence>
<dbReference type="SUPFAM" id="SSF53933">
    <property type="entry name" value="Microbial ribonucleases"/>
    <property type="match status" value="1"/>
</dbReference>
<evidence type="ECO:0000256" key="1">
    <source>
        <dbReference type="ARBA" id="ARBA00022722"/>
    </source>
</evidence>
<dbReference type="GO" id="GO:0016787">
    <property type="term" value="F:hydrolase activity"/>
    <property type="evidence" value="ECO:0007669"/>
    <property type="project" value="UniProtKB-KW"/>
</dbReference>
<comment type="caution">
    <text evidence="4">The sequence shown here is derived from an EMBL/GenBank/DDBJ whole genome shotgun (WGS) entry which is preliminary data.</text>
</comment>
<evidence type="ECO:0000313" key="5">
    <source>
        <dbReference type="Proteomes" id="UP000566819"/>
    </source>
</evidence>
<proteinExistence type="predicted"/>
<dbReference type="InterPro" id="IPR016191">
    <property type="entry name" value="Ribonuclease/ribotoxin"/>
</dbReference>
<evidence type="ECO:0000256" key="2">
    <source>
        <dbReference type="ARBA" id="ARBA00022801"/>
    </source>
</evidence>
<evidence type="ECO:0000256" key="3">
    <source>
        <dbReference type="SAM" id="MobiDB-lite"/>
    </source>
</evidence>
<feature type="region of interest" description="Disordered" evidence="3">
    <location>
        <begin position="189"/>
        <end position="218"/>
    </location>
</feature>
<dbReference type="Gene3D" id="3.10.450.30">
    <property type="entry name" value="Microbial ribonucleases"/>
    <property type="match status" value="1"/>
</dbReference>
<dbReference type="GO" id="GO:0003723">
    <property type="term" value="F:RNA binding"/>
    <property type="evidence" value="ECO:0007669"/>
    <property type="project" value="InterPro"/>
</dbReference>
<name>A0A8H4VPJ0_9HELO</name>
<dbReference type="AlphaFoldDB" id="A0A8H4VPJ0"/>
<dbReference type="Proteomes" id="UP000566819">
    <property type="component" value="Unassembled WGS sequence"/>
</dbReference>
<keyword evidence="1" id="KW-0540">Nuclease</keyword>
<accession>A0A8H4VPJ0</accession>
<sequence length="218" mass="21482">MSPDHTYDPAAIIATMEAAIAIEKKEGSLFGIINAWPHLILAPATTFDTPITVPGNPAMVMYPMLAGIYTVGNEGPDRVVYSYTSGATSATFIGLYIETGASAAGKLKTCTAARAVASSPVLSATSTILASASSTLPVAASSTDPAASSTLPVETSSTLPAAASSSFPAAATSSAPTLSNATVTPVAASSSSFPSAASSTLSSAPTTTSSNPEVTGGV</sequence>
<keyword evidence="5" id="KW-1185">Reference proteome</keyword>
<organism evidence="4 5">
    <name type="scientific">Cudoniella acicularis</name>
    <dbReference type="NCBI Taxonomy" id="354080"/>
    <lineage>
        <taxon>Eukaryota</taxon>
        <taxon>Fungi</taxon>
        <taxon>Dikarya</taxon>
        <taxon>Ascomycota</taxon>
        <taxon>Pezizomycotina</taxon>
        <taxon>Leotiomycetes</taxon>
        <taxon>Helotiales</taxon>
        <taxon>Tricladiaceae</taxon>
        <taxon>Cudoniella</taxon>
    </lineage>
</organism>
<gene>
    <name evidence="4" type="ORF">G7Y89_g15276</name>
</gene>
<dbReference type="GO" id="GO:0004540">
    <property type="term" value="F:RNA nuclease activity"/>
    <property type="evidence" value="ECO:0007669"/>
    <property type="project" value="InterPro"/>
</dbReference>
<reference evidence="4 5" key="1">
    <citation type="submission" date="2020-03" db="EMBL/GenBank/DDBJ databases">
        <title>Draft Genome Sequence of Cudoniella acicularis.</title>
        <authorList>
            <person name="Buettner E."/>
            <person name="Kellner H."/>
        </authorList>
    </citation>
    <scope>NUCLEOTIDE SEQUENCE [LARGE SCALE GENOMIC DNA]</scope>
    <source>
        <strain evidence="4 5">DSM 108380</strain>
    </source>
</reference>